<dbReference type="InterPro" id="IPR008927">
    <property type="entry name" value="6-PGluconate_DH-like_C_sf"/>
</dbReference>
<dbReference type="Gene3D" id="3.40.50.720">
    <property type="entry name" value="NAD(P)-binding Rossmann-like Domain"/>
    <property type="match status" value="1"/>
</dbReference>
<name>A0A6J6CTC4_9ZZZZ</name>
<gene>
    <name evidence="3" type="ORF">UFOPK1591_00276</name>
</gene>
<dbReference type="PANTHER" id="PTHR21708:SF26">
    <property type="entry name" value="2-DEHYDROPANTOATE 2-REDUCTASE"/>
    <property type="match status" value="1"/>
</dbReference>
<dbReference type="InterPro" id="IPR013332">
    <property type="entry name" value="KPR_N"/>
</dbReference>
<evidence type="ECO:0000259" key="2">
    <source>
        <dbReference type="Pfam" id="PF08546"/>
    </source>
</evidence>
<dbReference type="PANTHER" id="PTHR21708">
    <property type="entry name" value="PROBABLE 2-DEHYDROPANTOATE 2-REDUCTASE"/>
    <property type="match status" value="1"/>
</dbReference>
<protein>
    <submittedName>
        <fullName evidence="3">Unannotated protein</fullName>
    </submittedName>
</protein>
<dbReference type="Pfam" id="PF08546">
    <property type="entry name" value="ApbA_C"/>
    <property type="match status" value="1"/>
</dbReference>
<dbReference type="EMBL" id="CAEZTD010000012">
    <property type="protein sequence ID" value="CAB4554444.1"/>
    <property type="molecule type" value="Genomic_DNA"/>
</dbReference>
<evidence type="ECO:0000259" key="1">
    <source>
        <dbReference type="Pfam" id="PF02558"/>
    </source>
</evidence>
<reference evidence="3" key="1">
    <citation type="submission" date="2020-05" db="EMBL/GenBank/DDBJ databases">
        <authorList>
            <person name="Chiriac C."/>
            <person name="Salcher M."/>
            <person name="Ghai R."/>
            <person name="Kavagutti S V."/>
        </authorList>
    </citation>
    <scope>NUCLEOTIDE SEQUENCE</scope>
</reference>
<dbReference type="Pfam" id="PF02558">
    <property type="entry name" value="ApbA"/>
    <property type="match status" value="1"/>
</dbReference>
<dbReference type="InterPro" id="IPR051402">
    <property type="entry name" value="KPR-Related"/>
</dbReference>
<accession>A0A6J6CTC4</accession>
<dbReference type="InterPro" id="IPR013752">
    <property type="entry name" value="KPA_reductase"/>
</dbReference>
<dbReference type="AlphaFoldDB" id="A0A6J6CTC4"/>
<organism evidence="3">
    <name type="scientific">freshwater metagenome</name>
    <dbReference type="NCBI Taxonomy" id="449393"/>
    <lineage>
        <taxon>unclassified sequences</taxon>
        <taxon>metagenomes</taxon>
        <taxon>ecological metagenomes</taxon>
    </lineage>
</organism>
<proteinExistence type="predicted"/>
<feature type="domain" description="Ketopantoate reductase N-terminal" evidence="1">
    <location>
        <begin position="45"/>
        <end position="197"/>
    </location>
</feature>
<evidence type="ECO:0000313" key="3">
    <source>
        <dbReference type="EMBL" id="CAB4554444.1"/>
    </source>
</evidence>
<dbReference type="InterPro" id="IPR013328">
    <property type="entry name" value="6PGD_dom2"/>
</dbReference>
<dbReference type="SUPFAM" id="SSF48179">
    <property type="entry name" value="6-phosphogluconate dehydrogenase C-terminal domain-like"/>
    <property type="match status" value="1"/>
</dbReference>
<feature type="domain" description="Ketopantoate reductase C-terminal" evidence="2">
    <location>
        <begin position="228"/>
        <end position="366"/>
    </location>
</feature>
<dbReference type="Gene3D" id="1.10.1040.10">
    <property type="entry name" value="N-(1-d-carboxylethyl)-l-norvaline Dehydrogenase, domain 2"/>
    <property type="match status" value="1"/>
</dbReference>
<dbReference type="InterPro" id="IPR036291">
    <property type="entry name" value="NAD(P)-bd_dom_sf"/>
</dbReference>
<sequence length="393" mass="42066">MLSETSQIKGLTLITAYLLTSNEHLTVCHPQSKAVTMPALTDLNIAVVGTGANGAGIGADLVNAGLRVTWIEQWPDNVAAIRENGVRIEFGQLDAGGRVETAHPRVINLCEVATLREKFDAVLLLVKAYDTRWACELIKPYVAEDGFVIGVQNGMSVDDIVAVMGEERSLGAVIEITAAMYTPGVVERHSDRERSWFAVGAPSSAGVRHVATAAAILRTVGVVEETTDIRSAKWMKLALNAAELVPSAIMDLSIADAAKTEGLYDVMLAAGNEAIEAALADGCQVRPIFGMEGDVASNPETFVETVLAELIANYILSYSRSTILQDWMKHRHSEVNELNGFVVQVLRSAGKPAPANQAVVEFAAEIELGTRERGIHNLEALAARVRELGGLVG</sequence>
<dbReference type="SUPFAM" id="SSF51735">
    <property type="entry name" value="NAD(P)-binding Rossmann-fold domains"/>
    <property type="match status" value="1"/>
</dbReference>
<dbReference type="GO" id="GO:0005737">
    <property type="term" value="C:cytoplasm"/>
    <property type="evidence" value="ECO:0007669"/>
    <property type="project" value="TreeGrafter"/>
</dbReference>